<evidence type="ECO:0008006" key="4">
    <source>
        <dbReference type="Google" id="ProtNLM"/>
    </source>
</evidence>
<evidence type="ECO:0000313" key="2">
    <source>
        <dbReference type="EMBL" id="PHK98514.1"/>
    </source>
</evidence>
<dbReference type="InterPro" id="IPR019734">
    <property type="entry name" value="TPR_rpt"/>
</dbReference>
<proteinExistence type="predicted"/>
<evidence type="ECO:0000256" key="1">
    <source>
        <dbReference type="PROSITE-ProRule" id="PRU00339"/>
    </source>
</evidence>
<dbReference type="EMBL" id="PDLO01000003">
    <property type="protein sequence ID" value="PHK98514.1"/>
    <property type="molecule type" value="Genomic_DNA"/>
</dbReference>
<comment type="caution">
    <text evidence="2">The sequence shown here is derived from an EMBL/GenBank/DDBJ whole genome shotgun (WGS) entry which is preliminary data.</text>
</comment>
<reference evidence="2 3" key="1">
    <citation type="submission" date="2017-10" db="EMBL/GenBank/DDBJ databases">
        <title>The draft genome sequence of Lewinella marina KCTC 32374.</title>
        <authorList>
            <person name="Wang K."/>
        </authorList>
    </citation>
    <scope>NUCLEOTIDE SEQUENCE [LARGE SCALE GENOMIC DNA]</scope>
    <source>
        <strain evidence="2 3">MKG-38</strain>
    </source>
</reference>
<gene>
    <name evidence="2" type="ORF">CGL56_08535</name>
</gene>
<dbReference type="AlphaFoldDB" id="A0A2G0CEV9"/>
<dbReference type="Proteomes" id="UP000226437">
    <property type="component" value="Unassembled WGS sequence"/>
</dbReference>
<name>A0A2G0CEV9_9BACT</name>
<accession>A0A2G0CEV9</accession>
<organism evidence="2 3">
    <name type="scientific">Neolewinella marina</name>
    <dbReference type="NCBI Taxonomy" id="438751"/>
    <lineage>
        <taxon>Bacteria</taxon>
        <taxon>Pseudomonadati</taxon>
        <taxon>Bacteroidota</taxon>
        <taxon>Saprospiria</taxon>
        <taxon>Saprospirales</taxon>
        <taxon>Lewinellaceae</taxon>
        <taxon>Neolewinella</taxon>
    </lineage>
</organism>
<sequence length="490" mass="56977">MLLFTFPVLADNLDGRLRLLFPGNAPAEVSERQLVEKGLENLLRQLRYSDKADRKSTKKQVHLIRERFHRQVLRQYDPGANLADAFRQGTYNDATAALLLALTLEQFNIPYEGYVDHWESYLLVDPTGTRIPLRHPAARKHDPQSALRYRREYLALVRQTVGDDLTGLSDAEADSVFYRYYYRPDRRLTFLQLSAYQEFRLAQHAYANGQYQAVEEHLNEASIRENRRAFQVLAEAGQLQLSSLRQPDAEGYITGLFELWREDPTNGYLPAALLRHFDERQRQLLNAGKLEDARRFLDQYAERRPAGLDAWKAELELLQQLRLLNHYQANGELDAALQLANALYEGQPDNANFQHYLAELTLVHLRRTYPDPDELVNRARAAAEQFPFFLEHDRYADIVLRQRALRIRDLFAAGDEAQGLKELKEFRDQLQRVPNGNDRPLWTLTAFVAASNYYFGERNYAPARAYIEEALAYDPENDFLLHQQDLLSRY</sequence>
<dbReference type="Gene3D" id="1.25.40.10">
    <property type="entry name" value="Tetratricopeptide repeat domain"/>
    <property type="match status" value="1"/>
</dbReference>
<protein>
    <recommendedName>
        <fullName evidence="4">Tetratricopeptide repeat protein</fullName>
    </recommendedName>
</protein>
<keyword evidence="3" id="KW-1185">Reference proteome</keyword>
<keyword evidence="1" id="KW-0802">TPR repeat</keyword>
<dbReference type="InterPro" id="IPR011990">
    <property type="entry name" value="TPR-like_helical_dom_sf"/>
</dbReference>
<evidence type="ECO:0000313" key="3">
    <source>
        <dbReference type="Proteomes" id="UP000226437"/>
    </source>
</evidence>
<feature type="repeat" description="TPR" evidence="1">
    <location>
        <begin position="444"/>
        <end position="477"/>
    </location>
</feature>
<dbReference type="PROSITE" id="PS50005">
    <property type="entry name" value="TPR"/>
    <property type="match status" value="1"/>
</dbReference>